<dbReference type="Proteomes" id="UP000593579">
    <property type="component" value="Unassembled WGS sequence"/>
</dbReference>
<dbReference type="PANTHER" id="PTHR47074">
    <property type="entry name" value="BNAC02G40300D PROTEIN"/>
    <property type="match status" value="1"/>
</dbReference>
<evidence type="ECO:0000313" key="2">
    <source>
        <dbReference type="EMBL" id="MBA0750874.1"/>
    </source>
</evidence>
<dbReference type="GO" id="GO:0004523">
    <property type="term" value="F:RNA-DNA hybrid ribonuclease activity"/>
    <property type="evidence" value="ECO:0007669"/>
    <property type="project" value="InterPro"/>
</dbReference>
<dbReference type="GO" id="GO:0003676">
    <property type="term" value="F:nucleic acid binding"/>
    <property type="evidence" value="ECO:0007669"/>
    <property type="project" value="InterPro"/>
</dbReference>
<proteinExistence type="predicted"/>
<accession>A0A7J9CRF3</accession>
<keyword evidence="3" id="KW-1185">Reference proteome</keyword>
<dbReference type="AlphaFoldDB" id="A0A7J9CRF3"/>
<dbReference type="Gene3D" id="3.30.420.10">
    <property type="entry name" value="Ribonuclease H-like superfamily/Ribonuclease H"/>
    <property type="match status" value="1"/>
</dbReference>
<sequence length="172" mass="19315">MICCPLMTTLLVSGKIFPIPVPDVITVKRRLSMNNLVFTKKGDAAGKVWEKAKILSDDFRIYNITDPRVIPIISANKKWMKPLIGYVKINLDAAISNGGVRYGVIARDSDGFVIRGCYGFKYKQLDANWAEMEAFVESLKLAATLNAPNIIFEYDRANLVNKVNKRNDDLTI</sequence>
<dbReference type="SUPFAM" id="SSF53098">
    <property type="entry name" value="Ribonuclease H-like"/>
    <property type="match status" value="1"/>
</dbReference>
<dbReference type="EMBL" id="JABEZY010000012">
    <property type="protein sequence ID" value="MBA0750874.1"/>
    <property type="molecule type" value="Genomic_DNA"/>
</dbReference>
<evidence type="ECO:0000313" key="3">
    <source>
        <dbReference type="Proteomes" id="UP000593579"/>
    </source>
</evidence>
<feature type="domain" description="RNase H type-1" evidence="1">
    <location>
        <begin position="101"/>
        <end position="167"/>
    </location>
</feature>
<gene>
    <name evidence="2" type="ORF">Gogos_002256</name>
</gene>
<comment type="caution">
    <text evidence="2">The sequence shown here is derived from an EMBL/GenBank/DDBJ whole genome shotgun (WGS) entry which is preliminary data.</text>
</comment>
<dbReference type="InterPro" id="IPR002156">
    <property type="entry name" value="RNaseH_domain"/>
</dbReference>
<dbReference type="InterPro" id="IPR012337">
    <property type="entry name" value="RNaseH-like_sf"/>
</dbReference>
<evidence type="ECO:0000259" key="1">
    <source>
        <dbReference type="Pfam" id="PF13456"/>
    </source>
</evidence>
<name>A0A7J9CRF3_GOSGO</name>
<dbReference type="OrthoDB" id="10424994at2759"/>
<dbReference type="PANTHER" id="PTHR47074:SF48">
    <property type="entry name" value="POLYNUCLEOTIDYL TRANSFERASE, RIBONUCLEASE H-LIKE SUPERFAMILY PROTEIN"/>
    <property type="match status" value="1"/>
</dbReference>
<dbReference type="InterPro" id="IPR036397">
    <property type="entry name" value="RNaseH_sf"/>
</dbReference>
<protein>
    <recommendedName>
        <fullName evidence="1">RNase H type-1 domain-containing protein</fullName>
    </recommendedName>
</protein>
<dbReference type="InterPro" id="IPR052929">
    <property type="entry name" value="RNase_H-like_EbsB-rel"/>
</dbReference>
<organism evidence="2 3">
    <name type="scientific">Gossypium gossypioides</name>
    <name type="common">Mexican cotton</name>
    <name type="synonym">Selera gossypioides</name>
    <dbReference type="NCBI Taxonomy" id="34282"/>
    <lineage>
        <taxon>Eukaryota</taxon>
        <taxon>Viridiplantae</taxon>
        <taxon>Streptophyta</taxon>
        <taxon>Embryophyta</taxon>
        <taxon>Tracheophyta</taxon>
        <taxon>Spermatophyta</taxon>
        <taxon>Magnoliopsida</taxon>
        <taxon>eudicotyledons</taxon>
        <taxon>Gunneridae</taxon>
        <taxon>Pentapetalae</taxon>
        <taxon>rosids</taxon>
        <taxon>malvids</taxon>
        <taxon>Malvales</taxon>
        <taxon>Malvaceae</taxon>
        <taxon>Malvoideae</taxon>
        <taxon>Gossypium</taxon>
    </lineage>
</organism>
<reference evidence="2 3" key="1">
    <citation type="journal article" date="2019" name="Genome Biol. Evol.">
        <title>Insights into the evolution of the New World diploid cottons (Gossypium, subgenus Houzingenia) based on genome sequencing.</title>
        <authorList>
            <person name="Grover C.E."/>
            <person name="Arick M.A. 2nd"/>
            <person name="Thrash A."/>
            <person name="Conover J.L."/>
            <person name="Sanders W.S."/>
            <person name="Peterson D.G."/>
            <person name="Frelichowski J.E."/>
            <person name="Scheffler J.A."/>
            <person name="Scheffler B.E."/>
            <person name="Wendel J.F."/>
        </authorList>
    </citation>
    <scope>NUCLEOTIDE SEQUENCE [LARGE SCALE GENOMIC DNA]</scope>
    <source>
        <strain evidence="2">5</strain>
        <tissue evidence="2">Leaf</tissue>
    </source>
</reference>
<dbReference type="Pfam" id="PF13456">
    <property type="entry name" value="RVT_3"/>
    <property type="match status" value="1"/>
</dbReference>